<keyword evidence="1" id="KW-0472">Membrane</keyword>
<name>A0A078LK11_CITKO</name>
<dbReference type="PATRIC" id="fig|545.12.peg.2582"/>
<keyword evidence="1" id="KW-1133">Transmembrane helix</keyword>
<evidence type="ECO:0000313" key="2">
    <source>
        <dbReference type="EMBL" id="CDZ84414.1"/>
    </source>
</evidence>
<accession>A0A078LK11</accession>
<dbReference type="Pfam" id="PF26636">
    <property type="entry name" value="DUF8209"/>
    <property type="match status" value="1"/>
</dbReference>
<dbReference type="EMBL" id="LK931336">
    <property type="protein sequence ID" value="CDZ84414.1"/>
    <property type="molecule type" value="Genomic_DNA"/>
</dbReference>
<sequence length="155" mass="17281">MDTTEEANGTYWYHGHANVTPGELFDLIFIEQLADSLGITTEAATLVLIGQPLIPVKGKLSAATNTPGTSIASILCRKLLKGARFPFGLRPHAPMGKFSKLKMVPTNQIATYIGRWIPFIGHAQLIMLLFMVTKHTRDKYNLIARPKDRIQWTSF</sequence>
<dbReference type="InterPro" id="IPR058064">
    <property type="entry name" value="STM2901-like"/>
</dbReference>
<dbReference type="RefSeq" id="WP_071259901.1">
    <property type="nucleotide sequence ID" value="NZ_AP025640.1"/>
</dbReference>
<organism evidence="2">
    <name type="scientific">Citrobacter koseri</name>
    <name type="common">Citrobacter diversus</name>
    <dbReference type="NCBI Taxonomy" id="545"/>
    <lineage>
        <taxon>Bacteria</taxon>
        <taxon>Pseudomonadati</taxon>
        <taxon>Pseudomonadota</taxon>
        <taxon>Gammaproteobacteria</taxon>
        <taxon>Enterobacterales</taxon>
        <taxon>Enterobacteriaceae</taxon>
        <taxon>Citrobacter</taxon>
    </lineage>
</organism>
<proteinExistence type="predicted"/>
<dbReference type="NCBIfam" id="NF045926">
    <property type="entry name" value="STM2901_fam"/>
    <property type="match status" value="1"/>
</dbReference>
<dbReference type="AlphaFoldDB" id="A0A078LK11"/>
<keyword evidence="1" id="KW-0812">Transmembrane</keyword>
<gene>
    <name evidence="2" type="ORF">BN1086_02569</name>
</gene>
<protein>
    <submittedName>
        <fullName evidence="2">Uncharacterized protein</fullName>
    </submittedName>
</protein>
<reference evidence="2" key="1">
    <citation type="submission" date="2014-06" db="EMBL/GenBank/DDBJ databases">
        <authorList>
            <person name="Urmite Genomes Urmite Genomes"/>
        </authorList>
    </citation>
    <scope>NUCLEOTIDE SEQUENCE</scope>
</reference>
<feature type="transmembrane region" description="Helical" evidence="1">
    <location>
        <begin position="112"/>
        <end position="132"/>
    </location>
</feature>
<dbReference type="InterPro" id="IPR058522">
    <property type="entry name" value="DUF8209"/>
</dbReference>
<evidence type="ECO:0000256" key="1">
    <source>
        <dbReference type="SAM" id="Phobius"/>
    </source>
</evidence>